<comment type="caution">
    <text evidence="7">The sequence shown here is derived from an EMBL/GenBank/DDBJ whole genome shotgun (WGS) entry which is preliminary data.</text>
</comment>
<dbReference type="PROSITE" id="PS00211">
    <property type="entry name" value="ABC_TRANSPORTER_1"/>
    <property type="match status" value="1"/>
</dbReference>
<dbReference type="OrthoDB" id="9806149at2"/>
<comment type="similarity">
    <text evidence="1">Belongs to the ABC transporter superfamily.</text>
</comment>
<name>A0A086XSM5_9RHOB</name>
<sequence length="234" mass="24756">MLELENVSAGYGRATVIEDVSLSLPEGGRLALLGRNGVGKSTLIRTIMGLTDLHGGSLRWRGAEIGGAAIARRTGLGIGWVPQERRVFRNLTVEENLTVGAVPGEWTLGRVYALLPRLQERRRNLGWQLSGGEQQLVAIGRALLLNPALLLLDEPLEGLAPVMAELVLATLREVAMGSGVGVVIVEQHAMDALGLASEAVVMDRGRIVAAEPAVRLIGDPERLDALTGVGLGGE</sequence>
<dbReference type="PANTHER" id="PTHR43820">
    <property type="entry name" value="HIGH-AFFINITY BRANCHED-CHAIN AMINO ACID TRANSPORT ATP-BINDING PROTEIN LIVF"/>
    <property type="match status" value="1"/>
</dbReference>
<dbReference type="PROSITE" id="PS50893">
    <property type="entry name" value="ABC_TRANSPORTER_2"/>
    <property type="match status" value="1"/>
</dbReference>
<dbReference type="Gene3D" id="3.40.50.300">
    <property type="entry name" value="P-loop containing nucleotide triphosphate hydrolases"/>
    <property type="match status" value="1"/>
</dbReference>
<organism evidence="7 8">
    <name type="scientific">Paenirhodobacter enshiensis</name>
    <dbReference type="NCBI Taxonomy" id="1105367"/>
    <lineage>
        <taxon>Bacteria</taxon>
        <taxon>Pseudomonadati</taxon>
        <taxon>Pseudomonadota</taxon>
        <taxon>Alphaproteobacteria</taxon>
        <taxon>Rhodobacterales</taxon>
        <taxon>Rhodobacter group</taxon>
        <taxon>Paenirhodobacter</taxon>
    </lineage>
</organism>
<evidence type="ECO:0000259" key="6">
    <source>
        <dbReference type="PROSITE" id="PS50893"/>
    </source>
</evidence>
<dbReference type="InterPro" id="IPR003593">
    <property type="entry name" value="AAA+_ATPase"/>
</dbReference>
<dbReference type="STRING" id="1105367.CG50_06940"/>
<evidence type="ECO:0000313" key="7">
    <source>
        <dbReference type="EMBL" id="KFI25025.1"/>
    </source>
</evidence>
<dbReference type="PANTHER" id="PTHR43820:SF2">
    <property type="entry name" value="ABC TRANSPORTER ATP-BINDING PROTEIN"/>
    <property type="match status" value="1"/>
</dbReference>
<dbReference type="InterPro" id="IPR027417">
    <property type="entry name" value="P-loop_NTPase"/>
</dbReference>
<keyword evidence="4 7" id="KW-0067">ATP-binding</keyword>
<dbReference type="Pfam" id="PF00005">
    <property type="entry name" value="ABC_tran"/>
    <property type="match status" value="1"/>
</dbReference>
<dbReference type="SMART" id="SM00382">
    <property type="entry name" value="AAA"/>
    <property type="match status" value="1"/>
</dbReference>
<evidence type="ECO:0000313" key="8">
    <source>
        <dbReference type="Proteomes" id="UP000028824"/>
    </source>
</evidence>
<protein>
    <submittedName>
        <fullName evidence="7">ABC transporter ATP-binding protein</fullName>
    </submittedName>
</protein>
<dbReference type="GO" id="GO:0016887">
    <property type="term" value="F:ATP hydrolysis activity"/>
    <property type="evidence" value="ECO:0007669"/>
    <property type="project" value="InterPro"/>
</dbReference>
<dbReference type="InterPro" id="IPR017871">
    <property type="entry name" value="ABC_transporter-like_CS"/>
</dbReference>
<evidence type="ECO:0000256" key="5">
    <source>
        <dbReference type="ARBA" id="ARBA00022970"/>
    </source>
</evidence>
<evidence type="ECO:0000256" key="2">
    <source>
        <dbReference type="ARBA" id="ARBA00022448"/>
    </source>
</evidence>
<dbReference type="EMBL" id="JFZB01000029">
    <property type="protein sequence ID" value="KFI25025.1"/>
    <property type="molecule type" value="Genomic_DNA"/>
</dbReference>
<dbReference type="GO" id="GO:0015658">
    <property type="term" value="F:branched-chain amino acid transmembrane transporter activity"/>
    <property type="evidence" value="ECO:0007669"/>
    <property type="project" value="TreeGrafter"/>
</dbReference>
<dbReference type="RefSeq" id="WP_036638883.1">
    <property type="nucleotide sequence ID" value="NZ_JFZB01000029.1"/>
</dbReference>
<evidence type="ECO:0000256" key="4">
    <source>
        <dbReference type="ARBA" id="ARBA00022840"/>
    </source>
</evidence>
<evidence type="ECO:0000256" key="1">
    <source>
        <dbReference type="ARBA" id="ARBA00005417"/>
    </source>
</evidence>
<dbReference type="AlphaFoldDB" id="A0A086XSM5"/>
<dbReference type="GO" id="GO:0015807">
    <property type="term" value="P:L-amino acid transport"/>
    <property type="evidence" value="ECO:0007669"/>
    <property type="project" value="TreeGrafter"/>
</dbReference>
<evidence type="ECO:0000256" key="3">
    <source>
        <dbReference type="ARBA" id="ARBA00022741"/>
    </source>
</evidence>
<dbReference type="InterPro" id="IPR003439">
    <property type="entry name" value="ABC_transporter-like_ATP-bd"/>
</dbReference>
<reference evidence="7 8" key="1">
    <citation type="submission" date="2014-03" db="EMBL/GenBank/DDBJ databases">
        <title>Genome of Paenirhodobacter enshiensis DW2-9.</title>
        <authorList>
            <person name="Wang D."/>
            <person name="Wang G."/>
        </authorList>
    </citation>
    <scope>NUCLEOTIDE SEQUENCE [LARGE SCALE GENOMIC DNA]</scope>
    <source>
        <strain evidence="7 8">DW2-9</strain>
    </source>
</reference>
<keyword evidence="2" id="KW-0813">Transport</keyword>
<feature type="domain" description="ABC transporter" evidence="6">
    <location>
        <begin position="2"/>
        <end position="229"/>
    </location>
</feature>
<dbReference type="Proteomes" id="UP000028824">
    <property type="component" value="Unassembled WGS sequence"/>
</dbReference>
<keyword evidence="5" id="KW-0029">Amino-acid transport</keyword>
<dbReference type="eggNOG" id="COG0410">
    <property type="taxonomic scope" value="Bacteria"/>
</dbReference>
<dbReference type="GO" id="GO:0005524">
    <property type="term" value="F:ATP binding"/>
    <property type="evidence" value="ECO:0007669"/>
    <property type="project" value="UniProtKB-KW"/>
</dbReference>
<keyword evidence="8" id="KW-1185">Reference proteome</keyword>
<dbReference type="InterPro" id="IPR052156">
    <property type="entry name" value="BCAA_Transport_ATP-bd_LivF"/>
</dbReference>
<dbReference type="SUPFAM" id="SSF52540">
    <property type="entry name" value="P-loop containing nucleoside triphosphate hydrolases"/>
    <property type="match status" value="1"/>
</dbReference>
<gene>
    <name evidence="7" type="ORF">CG50_06940</name>
</gene>
<keyword evidence="3" id="KW-0547">Nucleotide-binding</keyword>
<proteinExistence type="inferred from homology"/>
<accession>A0A086XSM5</accession>